<dbReference type="GO" id="GO:0006018">
    <property type="term" value="P:2-deoxyribose 1-phosphate catabolic process"/>
    <property type="evidence" value="ECO:0007669"/>
    <property type="project" value="UniProtKB-UniRule"/>
</dbReference>
<sequence length="247" mass="27408">MNISKHIDYTLLDSTTTQRDIIALCEKALEYNYHSVCVSSCYVPLAKEFLSKSNVKVSTVVGFPFGSSSTKVKVYEAKQAIVDGAEEIGMVINLGYLKSKNYVSILKDITDVKRIIGKHPLKVIIEISELNKNEIIKASEICLDGRADMIETSTGFSKSGATLTAIKIIKKTIKNRAQIKATGDIFDIETALKYLEIGTDRIGAFTAINPVNNARQIRTSKIYRKYLEKGQETPNSELNKTTNKTTL</sequence>
<evidence type="ECO:0000256" key="5">
    <source>
        <dbReference type="ARBA" id="ARBA00048791"/>
    </source>
</evidence>
<dbReference type="RefSeq" id="WP_189362789.1">
    <property type="nucleotide sequence ID" value="NZ_BMWZ01000013.1"/>
</dbReference>
<evidence type="ECO:0000256" key="1">
    <source>
        <dbReference type="ARBA" id="ARBA00010936"/>
    </source>
</evidence>
<dbReference type="InterPro" id="IPR011343">
    <property type="entry name" value="DeoC"/>
</dbReference>
<comment type="subcellular location">
    <subcellularLocation>
        <location evidence="7">Cytoplasm</location>
    </subcellularLocation>
</comment>
<dbReference type="AlphaFoldDB" id="A0A918RCS2"/>
<dbReference type="EMBL" id="BMWZ01000013">
    <property type="protein sequence ID" value="GGZ94028.1"/>
    <property type="molecule type" value="Genomic_DNA"/>
</dbReference>
<evidence type="ECO:0000256" key="2">
    <source>
        <dbReference type="ARBA" id="ARBA00022490"/>
    </source>
</evidence>
<comment type="pathway">
    <text evidence="7">Carbohydrate degradation; 2-deoxy-D-ribose 1-phosphate degradation; D-glyceraldehyde 3-phosphate and acetaldehyde from 2-deoxy-alpha-D-ribose 1-phosphate: step 2/2.</text>
</comment>
<evidence type="ECO:0000256" key="3">
    <source>
        <dbReference type="ARBA" id="ARBA00023239"/>
    </source>
</evidence>
<keyword evidence="9" id="KW-1185">Reference proteome</keyword>
<comment type="function">
    <text evidence="6 7">Catalyzes a reversible aldol reaction between acetaldehyde and D-glyceraldehyde 3-phosphate to generate 2-deoxy-D-ribose 5-phosphate.</text>
</comment>
<evidence type="ECO:0000313" key="9">
    <source>
        <dbReference type="Proteomes" id="UP000636004"/>
    </source>
</evidence>
<dbReference type="FunFam" id="3.20.20.70:FF:000044">
    <property type="entry name" value="Deoxyribose-phosphate aldolase"/>
    <property type="match status" value="1"/>
</dbReference>
<dbReference type="PANTHER" id="PTHR10889:SF1">
    <property type="entry name" value="DEOXYRIBOSE-PHOSPHATE ALDOLASE"/>
    <property type="match status" value="1"/>
</dbReference>
<comment type="similarity">
    <text evidence="1 7">Belongs to the DeoC/FbaB aldolase family. DeoC type 1 subfamily.</text>
</comment>
<dbReference type="EC" id="4.1.2.4" evidence="7"/>
<dbReference type="HAMAP" id="MF_00114">
    <property type="entry name" value="DeoC_type1"/>
    <property type="match status" value="1"/>
</dbReference>
<name>A0A918RCS2_9FLAO</name>
<dbReference type="Pfam" id="PF01791">
    <property type="entry name" value="DeoC"/>
    <property type="match status" value="1"/>
</dbReference>
<evidence type="ECO:0000256" key="7">
    <source>
        <dbReference type="HAMAP-Rule" id="MF_00114"/>
    </source>
</evidence>
<dbReference type="GO" id="GO:0005737">
    <property type="term" value="C:cytoplasm"/>
    <property type="evidence" value="ECO:0007669"/>
    <property type="project" value="UniProtKB-SubCell"/>
</dbReference>
<proteinExistence type="inferred from homology"/>
<keyword evidence="4 7" id="KW-0704">Schiff base</keyword>
<evidence type="ECO:0000256" key="6">
    <source>
        <dbReference type="ARBA" id="ARBA00056337"/>
    </source>
</evidence>
<dbReference type="PANTHER" id="PTHR10889">
    <property type="entry name" value="DEOXYRIBOSE-PHOSPHATE ALDOLASE"/>
    <property type="match status" value="1"/>
</dbReference>
<dbReference type="NCBIfam" id="TIGR00126">
    <property type="entry name" value="deoC"/>
    <property type="match status" value="1"/>
</dbReference>
<dbReference type="InterPro" id="IPR013785">
    <property type="entry name" value="Aldolase_TIM"/>
</dbReference>
<dbReference type="InterPro" id="IPR028581">
    <property type="entry name" value="DeoC_typeI"/>
</dbReference>
<dbReference type="Gene3D" id="3.20.20.70">
    <property type="entry name" value="Aldolase class I"/>
    <property type="match status" value="1"/>
</dbReference>
<protein>
    <recommendedName>
        <fullName evidence="7">Deoxyribose-phosphate aldolase</fullName>
        <shortName evidence="7">DERA</shortName>
        <ecNumber evidence="7">4.1.2.4</ecNumber>
    </recommendedName>
    <alternativeName>
        <fullName evidence="7">2-deoxy-D-ribose 5-phosphate aldolase</fullName>
    </alternativeName>
    <alternativeName>
        <fullName evidence="7">Phosphodeoxyriboaldolase</fullName>
        <shortName evidence="7">Deoxyriboaldolase</shortName>
    </alternativeName>
</protein>
<dbReference type="PIRSF" id="PIRSF001357">
    <property type="entry name" value="DeoC"/>
    <property type="match status" value="1"/>
</dbReference>
<evidence type="ECO:0000313" key="8">
    <source>
        <dbReference type="EMBL" id="GGZ94028.1"/>
    </source>
</evidence>
<dbReference type="GO" id="GO:0009264">
    <property type="term" value="P:deoxyribonucleotide catabolic process"/>
    <property type="evidence" value="ECO:0007669"/>
    <property type="project" value="UniProtKB-UniRule"/>
</dbReference>
<keyword evidence="3 7" id="KW-0456">Lyase</keyword>
<comment type="caution">
    <text evidence="7">Lacks conserved residue(s) required for the propagation of feature annotation.</text>
</comment>
<dbReference type="InterPro" id="IPR002915">
    <property type="entry name" value="DeoC/FbaB/LacD_aldolase"/>
</dbReference>
<dbReference type="CDD" id="cd00959">
    <property type="entry name" value="DeoC"/>
    <property type="match status" value="1"/>
</dbReference>
<gene>
    <name evidence="8" type="primary">deoC1</name>
    <name evidence="7" type="synonym">deoC</name>
    <name evidence="8" type="ORF">GCM10007028_35540</name>
</gene>
<dbReference type="GO" id="GO:0016052">
    <property type="term" value="P:carbohydrate catabolic process"/>
    <property type="evidence" value="ECO:0007669"/>
    <property type="project" value="TreeGrafter"/>
</dbReference>
<comment type="catalytic activity">
    <reaction evidence="5 7">
        <text>2-deoxy-D-ribose 5-phosphate = D-glyceraldehyde 3-phosphate + acetaldehyde</text>
        <dbReference type="Rhea" id="RHEA:12821"/>
        <dbReference type="ChEBI" id="CHEBI:15343"/>
        <dbReference type="ChEBI" id="CHEBI:59776"/>
        <dbReference type="ChEBI" id="CHEBI:62877"/>
        <dbReference type="EC" id="4.1.2.4"/>
    </reaction>
</comment>
<dbReference type="GO" id="GO:0004139">
    <property type="term" value="F:deoxyribose-phosphate aldolase activity"/>
    <property type="evidence" value="ECO:0007669"/>
    <property type="project" value="UniProtKB-UniRule"/>
</dbReference>
<reference evidence="8" key="1">
    <citation type="journal article" date="2014" name="Int. J. Syst. Evol. Microbiol.">
        <title>Complete genome sequence of Corynebacterium casei LMG S-19264T (=DSM 44701T), isolated from a smear-ripened cheese.</title>
        <authorList>
            <consortium name="US DOE Joint Genome Institute (JGI-PGF)"/>
            <person name="Walter F."/>
            <person name="Albersmeier A."/>
            <person name="Kalinowski J."/>
            <person name="Ruckert C."/>
        </authorList>
    </citation>
    <scope>NUCLEOTIDE SEQUENCE</scope>
    <source>
        <strain evidence="8">KCTC 12710</strain>
    </source>
</reference>
<keyword evidence="2 7" id="KW-0963">Cytoplasm</keyword>
<dbReference type="SUPFAM" id="SSF51569">
    <property type="entry name" value="Aldolase"/>
    <property type="match status" value="1"/>
</dbReference>
<dbReference type="SMART" id="SM01133">
    <property type="entry name" value="DeoC"/>
    <property type="match status" value="1"/>
</dbReference>
<reference evidence="8" key="2">
    <citation type="submission" date="2020-09" db="EMBL/GenBank/DDBJ databases">
        <authorList>
            <person name="Sun Q."/>
            <person name="Kim S."/>
        </authorList>
    </citation>
    <scope>NUCLEOTIDE SEQUENCE</scope>
    <source>
        <strain evidence="8">KCTC 12710</strain>
    </source>
</reference>
<comment type="caution">
    <text evidence="8">The sequence shown here is derived from an EMBL/GenBank/DDBJ whole genome shotgun (WGS) entry which is preliminary data.</text>
</comment>
<dbReference type="Proteomes" id="UP000636004">
    <property type="component" value="Unassembled WGS sequence"/>
</dbReference>
<organism evidence="8 9">
    <name type="scientific">Algibacter mikhailovii</name>
    <dbReference type="NCBI Taxonomy" id="425498"/>
    <lineage>
        <taxon>Bacteria</taxon>
        <taxon>Pseudomonadati</taxon>
        <taxon>Bacteroidota</taxon>
        <taxon>Flavobacteriia</taxon>
        <taxon>Flavobacteriales</taxon>
        <taxon>Flavobacteriaceae</taxon>
        <taxon>Algibacter</taxon>
    </lineage>
</organism>
<accession>A0A918RCS2</accession>
<feature type="active site" description="Proton donor/acceptor" evidence="7">
    <location>
        <position position="180"/>
    </location>
</feature>
<evidence type="ECO:0000256" key="4">
    <source>
        <dbReference type="ARBA" id="ARBA00023270"/>
    </source>
</evidence>